<evidence type="ECO:0000256" key="5">
    <source>
        <dbReference type="ARBA" id="ARBA00023136"/>
    </source>
</evidence>
<evidence type="ECO:0000256" key="3">
    <source>
        <dbReference type="ARBA" id="ARBA00022692"/>
    </source>
</evidence>
<proteinExistence type="predicted"/>
<evidence type="ECO:0000313" key="8">
    <source>
        <dbReference type="Proteomes" id="UP001165042"/>
    </source>
</evidence>
<evidence type="ECO:0000256" key="2">
    <source>
        <dbReference type="ARBA" id="ARBA00022475"/>
    </source>
</evidence>
<feature type="transmembrane region" description="Helical" evidence="6">
    <location>
        <begin position="315"/>
        <end position="338"/>
    </location>
</feature>
<dbReference type="Gene3D" id="1.20.1250.20">
    <property type="entry name" value="MFS general substrate transporter like domains"/>
    <property type="match status" value="1"/>
</dbReference>
<sequence>MALLKPVPTCTSLAVAPLSRAHMSTYIRRGAREGAAVSVLSNRTYRRLLGAQVIALVGTGLATVALGLLAYDLAGVGAGVVLGVVLAVKMIANVLVAPLAAAVTDRVGRRTLLVSMDLVRCAVAVALPWVDAVWQVVVLVAVLQVAAATFTPAFQAVIPTVLTDERDYTRALSFSRMAYDVEGVVSPVLAAALLTVISFSWLFVGTAAGFLISAALVLSLTLPARDADSTSFAERVLKGVRVYLRTPRLRAQLGLNLAAAAGGAMVLVNTVVLVRAELHLGPSAVAVALAVFATGSMTAALALPRLLDHRPERAVMIRACAALVTLMAVGAATFWLVGVRWVPLLGLWALLGVAYSAVLTPVGRLIRISAHPGDLPALFAAQYALSHAQWLGTYLLAGLLGTLLGPALTLATLTALAAAGLLQATRTWHGADTVEHTHADLPAHHPHLTNATPCSTGWRHTHRYVIDRTHHRWPTPAR</sequence>
<comment type="caution">
    <text evidence="7">The sequence shown here is derived from an EMBL/GenBank/DDBJ whole genome shotgun (WGS) entry which is preliminary data.</text>
</comment>
<dbReference type="Proteomes" id="UP001165042">
    <property type="component" value="Unassembled WGS sequence"/>
</dbReference>
<reference evidence="7" key="1">
    <citation type="submission" date="2023-02" db="EMBL/GenBank/DDBJ databases">
        <title>Actinokineospora globicatena NBRC 15670.</title>
        <authorList>
            <person name="Ichikawa N."/>
            <person name="Sato H."/>
            <person name="Tonouchi N."/>
        </authorList>
    </citation>
    <scope>NUCLEOTIDE SEQUENCE</scope>
    <source>
        <strain evidence="7">NBRC 15670</strain>
    </source>
</reference>
<organism evidence="7 8">
    <name type="scientific">Actinokineospora globicatena</name>
    <dbReference type="NCBI Taxonomy" id="103729"/>
    <lineage>
        <taxon>Bacteria</taxon>
        <taxon>Bacillati</taxon>
        <taxon>Actinomycetota</taxon>
        <taxon>Actinomycetes</taxon>
        <taxon>Pseudonocardiales</taxon>
        <taxon>Pseudonocardiaceae</taxon>
        <taxon>Actinokineospora</taxon>
    </lineage>
</organism>
<accession>A0A9W6V8N7</accession>
<gene>
    <name evidence="7" type="ORF">Aglo03_09390</name>
</gene>
<dbReference type="AlphaFoldDB" id="A0A9W6V8N7"/>
<feature type="transmembrane region" description="Helical" evidence="6">
    <location>
        <begin position="77"/>
        <end position="100"/>
    </location>
</feature>
<feature type="transmembrane region" description="Helical" evidence="6">
    <location>
        <begin position="179"/>
        <end position="197"/>
    </location>
</feature>
<evidence type="ECO:0000313" key="7">
    <source>
        <dbReference type="EMBL" id="GLW90123.1"/>
    </source>
</evidence>
<keyword evidence="2" id="KW-1003">Cell membrane</keyword>
<name>A0A9W6V8N7_9PSEU</name>
<feature type="transmembrane region" description="Helical" evidence="6">
    <location>
        <begin position="253"/>
        <end position="274"/>
    </location>
</feature>
<dbReference type="InterPro" id="IPR036259">
    <property type="entry name" value="MFS_trans_sf"/>
</dbReference>
<evidence type="ECO:0000256" key="4">
    <source>
        <dbReference type="ARBA" id="ARBA00022989"/>
    </source>
</evidence>
<dbReference type="GO" id="GO:0005886">
    <property type="term" value="C:plasma membrane"/>
    <property type="evidence" value="ECO:0007669"/>
    <property type="project" value="UniProtKB-SubCell"/>
</dbReference>
<evidence type="ECO:0000256" key="1">
    <source>
        <dbReference type="ARBA" id="ARBA00004651"/>
    </source>
</evidence>
<dbReference type="InterPro" id="IPR011701">
    <property type="entry name" value="MFS"/>
</dbReference>
<dbReference type="EMBL" id="BSSD01000001">
    <property type="protein sequence ID" value="GLW90123.1"/>
    <property type="molecule type" value="Genomic_DNA"/>
</dbReference>
<dbReference type="Pfam" id="PF07690">
    <property type="entry name" value="MFS_1"/>
    <property type="match status" value="1"/>
</dbReference>
<dbReference type="PANTHER" id="PTHR23513">
    <property type="entry name" value="INTEGRAL MEMBRANE EFFLUX PROTEIN-RELATED"/>
    <property type="match status" value="1"/>
</dbReference>
<dbReference type="CDD" id="cd06173">
    <property type="entry name" value="MFS_MefA_like"/>
    <property type="match status" value="1"/>
</dbReference>
<keyword evidence="8" id="KW-1185">Reference proteome</keyword>
<keyword evidence="4 6" id="KW-1133">Transmembrane helix</keyword>
<feature type="transmembrane region" description="Helical" evidence="6">
    <location>
        <begin position="280"/>
        <end position="303"/>
    </location>
</feature>
<keyword evidence="3 6" id="KW-0812">Transmembrane</keyword>
<keyword evidence="5 6" id="KW-0472">Membrane</keyword>
<protein>
    <submittedName>
        <fullName evidence="7">MFS transporter</fullName>
    </submittedName>
</protein>
<evidence type="ECO:0000256" key="6">
    <source>
        <dbReference type="SAM" id="Phobius"/>
    </source>
</evidence>
<feature type="transmembrane region" description="Helical" evidence="6">
    <location>
        <begin position="48"/>
        <end position="71"/>
    </location>
</feature>
<dbReference type="PANTHER" id="PTHR23513:SF6">
    <property type="entry name" value="MAJOR FACILITATOR SUPERFAMILY ASSOCIATED DOMAIN-CONTAINING PROTEIN"/>
    <property type="match status" value="1"/>
</dbReference>
<dbReference type="SUPFAM" id="SSF103473">
    <property type="entry name" value="MFS general substrate transporter"/>
    <property type="match status" value="1"/>
</dbReference>
<comment type="subcellular location">
    <subcellularLocation>
        <location evidence="1">Cell membrane</location>
        <topology evidence="1">Multi-pass membrane protein</topology>
    </subcellularLocation>
</comment>
<dbReference type="GO" id="GO:0022857">
    <property type="term" value="F:transmembrane transporter activity"/>
    <property type="evidence" value="ECO:0007669"/>
    <property type="project" value="InterPro"/>
</dbReference>
<feature type="transmembrane region" description="Helical" evidence="6">
    <location>
        <begin position="344"/>
        <end position="363"/>
    </location>
</feature>